<dbReference type="InterPro" id="IPR031475">
    <property type="entry name" value="NBD_C"/>
</dbReference>
<dbReference type="EMBL" id="BSUJ01000001">
    <property type="protein sequence ID" value="GMA18864.1"/>
    <property type="molecule type" value="Genomic_DNA"/>
</dbReference>
<dbReference type="Pfam" id="PF17042">
    <property type="entry name" value="NBD_C"/>
    <property type="match status" value="1"/>
</dbReference>
<organism evidence="2 3">
    <name type="scientific">Arsenicicoccus piscis</name>
    <dbReference type="NCBI Taxonomy" id="673954"/>
    <lineage>
        <taxon>Bacteria</taxon>
        <taxon>Bacillati</taxon>
        <taxon>Actinomycetota</taxon>
        <taxon>Actinomycetes</taxon>
        <taxon>Micrococcales</taxon>
        <taxon>Intrasporangiaceae</taxon>
        <taxon>Arsenicicoccus</taxon>
    </lineage>
</organism>
<accession>A0ABQ6HK74</accession>
<feature type="domain" description="Four-carbon acid sugar kinase nucleotide binding" evidence="1">
    <location>
        <begin position="103"/>
        <end position="242"/>
    </location>
</feature>
<comment type="caution">
    <text evidence="2">The sequence shown here is derived from an EMBL/GenBank/DDBJ whole genome shotgun (WGS) entry which is preliminary data.</text>
</comment>
<proteinExistence type="predicted"/>
<gene>
    <name evidence="2" type="ORF">GCM10025862_08850</name>
</gene>
<sequence length="261" mass="26994">MVGRVHHTPASVADLFEHECVVVDPHAADAAGRLRTAWQSGAVAIGDAASGDDLRRLATIALSVDEQPLLVGSAALVAAVGDSVLPNQAPAQQHPLPQASSLLYVIGSSSRAARAQIEQLRPRADRIIHLDPTELLRTAALHGDRAPIDPAVGVTVVQLDPAAEVIPSQSPLIARALASAVQMAAAEADALFLSGGETARRVLDLIGVTTLEPVGQIGHGTAVSVDPDTGRIVITRPGSFGSLTNLVEVLDAVRPSKESHV</sequence>
<dbReference type="Proteomes" id="UP001157109">
    <property type="component" value="Unassembled WGS sequence"/>
</dbReference>
<reference evidence="3" key="1">
    <citation type="journal article" date="2019" name="Int. J. Syst. Evol. Microbiol.">
        <title>The Global Catalogue of Microorganisms (GCM) 10K type strain sequencing project: providing services to taxonomists for standard genome sequencing and annotation.</title>
        <authorList>
            <consortium name="The Broad Institute Genomics Platform"/>
            <consortium name="The Broad Institute Genome Sequencing Center for Infectious Disease"/>
            <person name="Wu L."/>
            <person name="Ma J."/>
        </authorList>
    </citation>
    <scope>NUCLEOTIDE SEQUENCE [LARGE SCALE GENOMIC DNA]</scope>
    <source>
        <strain evidence="3">NBRC 105830</strain>
    </source>
</reference>
<evidence type="ECO:0000313" key="3">
    <source>
        <dbReference type="Proteomes" id="UP001157109"/>
    </source>
</evidence>
<evidence type="ECO:0000313" key="2">
    <source>
        <dbReference type="EMBL" id="GMA18864.1"/>
    </source>
</evidence>
<dbReference type="Gene3D" id="3.40.980.20">
    <property type="entry name" value="Four-carbon acid sugar kinase, nucleotide binding domain"/>
    <property type="match status" value="1"/>
</dbReference>
<protein>
    <recommendedName>
        <fullName evidence="1">Four-carbon acid sugar kinase nucleotide binding domain-containing protein</fullName>
    </recommendedName>
</protein>
<dbReference type="SUPFAM" id="SSF142764">
    <property type="entry name" value="YgbK-like"/>
    <property type="match status" value="1"/>
</dbReference>
<evidence type="ECO:0000259" key="1">
    <source>
        <dbReference type="Pfam" id="PF17042"/>
    </source>
</evidence>
<name>A0ABQ6HK74_9MICO</name>
<dbReference type="InterPro" id="IPR042213">
    <property type="entry name" value="NBD_C_sf"/>
</dbReference>
<keyword evidence="3" id="KW-1185">Reference proteome</keyword>
<dbReference type="RefSeq" id="WP_284283846.1">
    <property type="nucleotide sequence ID" value="NZ_BSUJ01000001.1"/>
</dbReference>